<evidence type="ECO:0000313" key="2">
    <source>
        <dbReference type="EMBL" id="KAJ3987849.1"/>
    </source>
</evidence>
<name>A0AA38UW80_9AGAR</name>
<dbReference type="EMBL" id="MU801917">
    <property type="protein sequence ID" value="KAJ3987849.1"/>
    <property type="molecule type" value="Genomic_DNA"/>
</dbReference>
<proteinExistence type="predicted"/>
<dbReference type="InterPro" id="IPR046528">
    <property type="entry name" value="DUF6593"/>
</dbReference>
<evidence type="ECO:0000313" key="3">
    <source>
        <dbReference type="Proteomes" id="UP001163850"/>
    </source>
</evidence>
<comment type="caution">
    <text evidence="2">The sequence shown here is derived from an EMBL/GenBank/DDBJ whole genome shotgun (WGS) entry which is preliminary data.</text>
</comment>
<accession>A0AA38UW80</accession>
<dbReference type="Proteomes" id="UP001163850">
    <property type="component" value="Unassembled WGS sequence"/>
</dbReference>
<sequence>MSTNPFISAWSTGGSYNASSSVFGALPAPDTSTSDFLTFFFVSMYPGILDSTLTKSDGHVEYMITTQPIIPSGYTLFKTLKGESVVLIEWNNRGALVEIGGSVRKQHASIFLQLSGDRTFRIMNYLGEQYAWMGRGNTICMYRANSSPNKCLAKLHREDGVLRLEVSPSVISSGLMAPTALAAVLLQGGRPIDG</sequence>
<feature type="domain" description="DUF6593" evidence="1">
    <location>
        <begin position="50"/>
        <end position="164"/>
    </location>
</feature>
<gene>
    <name evidence="2" type="ORF">F5890DRAFT_661079</name>
</gene>
<dbReference type="Pfam" id="PF20236">
    <property type="entry name" value="DUF6593"/>
    <property type="match status" value="1"/>
</dbReference>
<evidence type="ECO:0000259" key="1">
    <source>
        <dbReference type="Pfam" id="PF20236"/>
    </source>
</evidence>
<reference evidence="2" key="1">
    <citation type="submission" date="2022-08" db="EMBL/GenBank/DDBJ databases">
        <authorList>
            <consortium name="DOE Joint Genome Institute"/>
            <person name="Min B."/>
            <person name="Riley R."/>
            <person name="Sierra-Patev S."/>
            <person name="Naranjo-Ortiz M."/>
            <person name="Looney B."/>
            <person name="Konkel Z."/>
            <person name="Slot J.C."/>
            <person name="Sakamoto Y."/>
            <person name="Steenwyk J.L."/>
            <person name="Rokas A."/>
            <person name="Carro J."/>
            <person name="Camarero S."/>
            <person name="Ferreira P."/>
            <person name="Molpeceres G."/>
            <person name="Ruiz-Duenas F.J."/>
            <person name="Serrano A."/>
            <person name="Henrissat B."/>
            <person name="Drula E."/>
            <person name="Hughes K.W."/>
            <person name="Mata J.L."/>
            <person name="Ishikawa N.K."/>
            <person name="Vargas-Isla R."/>
            <person name="Ushijima S."/>
            <person name="Smith C.A."/>
            <person name="Ahrendt S."/>
            <person name="Andreopoulos W."/>
            <person name="He G."/>
            <person name="Labutti K."/>
            <person name="Lipzen A."/>
            <person name="Ng V."/>
            <person name="Sandor L."/>
            <person name="Barry K."/>
            <person name="Martinez A.T."/>
            <person name="Xiao Y."/>
            <person name="Gibbons J.G."/>
            <person name="Terashima K."/>
            <person name="Hibbett D.S."/>
            <person name="Grigoriev I.V."/>
        </authorList>
    </citation>
    <scope>NUCLEOTIDE SEQUENCE</scope>
    <source>
        <strain evidence="2">TFB7829</strain>
    </source>
</reference>
<protein>
    <recommendedName>
        <fullName evidence="1">DUF6593 domain-containing protein</fullName>
    </recommendedName>
</protein>
<organism evidence="2 3">
    <name type="scientific">Lentinula detonsa</name>
    <dbReference type="NCBI Taxonomy" id="2804962"/>
    <lineage>
        <taxon>Eukaryota</taxon>
        <taxon>Fungi</taxon>
        <taxon>Dikarya</taxon>
        <taxon>Basidiomycota</taxon>
        <taxon>Agaricomycotina</taxon>
        <taxon>Agaricomycetes</taxon>
        <taxon>Agaricomycetidae</taxon>
        <taxon>Agaricales</taxon>
        <taxon>Marasmiineae</taxon>
        <taxon>Omphalotaceae</taxon>
        <taxon>Lentinula</taxon>
    </lineage>
</organism>
<dbReference type="AlphaFoldDB" id="A0AA38UW80"/>